<dbReference type="PROSITE" id="PS50977">
    <property type="entry name" value="HTH_TETR_2"/>
    <property type="match status" value="1"/>
</dbReference>
<organism evidence="6 7">
    <name type="scientific">Nocardioides szechwanensis</name>
    <dbReference type="NCBI Taxonomy" id="1005944"/>
    <lineage>
        <taxon>Bacteria</taxon>
        <taxon>Bacillati</taxon>
        <taxon>Actinomycetota</taxon>
        <taxon>Actinomycetes</taxon>
        <taxon>Propionibacteriales</taxon>
        <taxon>Nocardioidaceae</taxon>
        <taxon>Nocardioides</taxon>
    </lineage>
</organism>
<dbReference type="STRING" id="1005944.SAMN05192576_2542"/>
<dbReference type="InterPro" id="IPR009057">
    <property type="entry name" value="Homeodomain-like_sf"/>
</dbReference>
<evidence type="ECO:0000256" key="3">
    <source>
        <dbReference type="ARBA" id="ARBA00023163"/>
    </source>
</evidence>
<keyword evidence="1" id="KW-0805">Transcription regulation</keyword>
<dbReference type="SUPFAM" id="SSF46689">
    <property type="entry name" value="Homeodomain-like"/>
    <property type="match status" value="1"/>
</dbReference>
<dbReference type="PANTHER" id="PTHR47506">
    <property type="entry name" value="TRANSCRIPTIONAL REGULATORY PROTEIN"/>
    <property type="match status" value="1"/>
</dbReference>
<dbReference type="EMBL" id="FNIC01000003">
    <property type="protein sequence ID" value="SDN61882.1"/>
    <property type="molecule type" value="Genomic_DNA"/>
</dbReference>
<accession>A0A1H0CVE8</accession>
<evidence type="ECO:0000259" key="5">
    <source>
        <dbReference type="PROSITE" id="PS50977"/>
    </source>
</evidence>
<evidence type="ECO:0000313" key="6">
    <source>
        <dbReference type="EMBL" id="SDN61882.1"/>
    </source>
</evidence>
<dbReference type="Proteomes" id="UP000199004">
    <property type="component" value="Unassembled WGS sequence"/>
</dbReference>
<sequence length="204" mass="22622">MWDTVTHFHTFVYGWGVTTPRSTRPRLAAKDWVTAALDLVRTDGMEAVTINRLCEHLGVTRGSFYWHFADLDALREAITEHWCAETRAVLDGLVHLELLPPLERLRAMTLRLVDERSASVERALRDWARTDARVGDAVAAADLFVFGTVQGALLELGHEPLEARQRAGLLVYAGLGFAHGHAALPVPTPEEIERLLALVALQGL</sequence>
<feature type="DNA-binding region" description="H-T-H motif" evidence="4">
    <location>
        <begin position="49"/>
        <end position="68"/>
    </location>
</feature>
<evidence type="ECO:0000256" key="4">
    <source>
        <dbReference type="PROSITE-ProRule" id="PRU00335"/>
    </source>
</evidence>
<dbReference type="AlphaFoldDB" id="A0A1H0CVE8"/>
<gene>
    <name evidence="6" type="ORF">SAMN05192576_2542</name>
</gene>
<reference evidence="6 7" key="1">
    <citation type="submission" date="2016-10" db="EMBL/GenBank/DDBJ databases">
        <authorList>
            <person name="de Groot N.N."/>
        </authorList>
    </citation>
    <scope>NUCLEOTIDE SEQUENCE [LARGE SCALE GENOMIC DNA]</scope>
    <source>
        <strain evidence="6 7">CGMCC 1.11147</strain>
    </source>
</reference>
<dbReference type="Gene3D" id="1.10.357.10">
    <property type="entry name" value="Tetracycline Repressor, domain 2"/>
    <property type="match status" value="1"/>
</dbReference>
<feature type="domain" description="HTH tetR-type" evidence="5">
    <location>
        <begin position="26"/>
        <end position="86"/>
    </location>
</feature>
<dbReference type="InterPro" id="IPR001647">
    <property type="entry name" value="HTH_TetR"/>
</dbReference>
<name>A0A1H0CVE8_9ACTN</name>
<evidence type="ECO:0000256" key="2">
    <source>
        <dbReference type="ARBA" id="ARBA00023125"/>
    </source>
</evidence>
<proteinExistence type="predicted"/>
<dbReference type="PANTHER" id="PTHR47506:SF6">
    <property type="entry name" value="HTH-TYPE TRANSCRIPTIONAL REPRESSOR NEMR"/>
    <property type="match status" value="1"/>
</dbReference>
<keyword evidence="3" id="KW-0804">Transcription</keyword>
<keyword evidence="7" id="KW-1185">Reference proteome</keyword>
<dbReference type="Pfam" id="PF00440">
    <property type="entry name" value="TetR_N"/>
    <property type="match status" value="1"/>
</dbReference>
<evidence type="ECO:0000313" key="7">
    <source>
        <dbReference type="Proteomes" id="UP000199004"/>
    </source>
</evidence>
<evidence type="ECO:0000256" key="1">
    <source>
        <dbReference type="ARBA" id="ARBA00023015"/>
    </source>
</evidence>
<keyword evidence="2 4" id="KW-0238">DNA-binding</keyword>
<protein>
    <submittedName>
        <fullName evidence="6">Transcriptional regulator, TetR family</fullName>
    </submittedName>
</protein>
<dbReference type="GO" id="GO:0003677">
    <property type="term" value="F:DNA binding"/>
    <property type="evidence" value="ECO:0007669"/>
    <property type="project" value="UniProtKB-UniRule"/>
</dbReference>